<accession>A0A3R5QUK3</accession>
<dbReference type="KEGG" id="cmah:C1I91_14260"/>
<keyword evidence="2" id="KW-1185">Reference proteome</keyword>
<protein>
    <submittedName>
        <fullName evidence="1">Uncharacterized protein</fullName>
    </submittedName>
</protein>
<evidence type="ECO:0000313" key="2">
    <source>
        <dbReference type="Proteomes" id="UP000286268"/>
    </source>
</evidence>
<dbReference type="AlphaFoldDB" id="A0A3R5QUK3"/>
<dbReference type="Gene3D" id="3.30.2210.10">
    <property type="entry name" value="Integron cassette protein superfamily"/>
    <property type="match status" value="1"/>
</dbReference>
<gene>
    <name evidence="1" type="ORF">C1I91_14260</name>
</gene>
<evidence type="ECO:0000313" key="1">
    <source>
        <dbReference type="EMBL" id="QAA32703.1"/>
    </source>
</evidence>
<dbReference type="EMBL" id="CP025746">
    <property type="protein sequence ID" value="QAA32703.1"/>
    <property type="molecule type" value="Genomic_DNA"/>
</dbReference>
<dbReference type="RefSeq" id="WP_128213454.1">
    <property type="nucleotide sequence ID" value="NZ_CP025746.1"/>
</dbReference>
<dbReference type="InterPro" id="IPR048474">
    <property type="entry name" value="M1E1E6-like_sf"/>
</dbReference>
<dbReference type="OrthoDB" id="9156079at2"/>
<proteinExistence type="predicted"/>
<organism evidence="1 2">
    <name type="scientific">Clostridium manihotivorum</name>
    <dbReference type="NCBI Taxonomy" id="2320868"/>
    <lineage>
        <taxon>Bacteria</taxon>
        <taxon>Bacillati</taxon>
        <taxon>Bacillota</taxon>
        <taxon>Clostridia</taxon>
        <taxon>Eubacteriales</taxon>
        <taxon>Clostridiaceae</taxon>
        <taxon>Clostridium</taxon>
    </lineage>
</organism>
<dbReference type="Proteomes" id="UP000286268">
    <property type="component" value="Chromosome"/>
</dbReference>
<reference evidence="1 2" key="1">
    <citation type="submission" date="2018-01" db="EMBL/GenBank/DDBJ databases">
        <title>Genome Sequencing and Assembly of Anaerobacter polyendosporus strain CT4.</title>
        <authorList>
            <person name="Tachaapaikoon C."/>
            <person name="Sutheeworapong S."/>
            <person name="Jenjaroenpun P."/>
            <person name="Wongsurawat T."/>
            <person name="Nookeaw I."/>
            <person name="Cheawchanlertfa P."/>
            <person name="Kosugi A."/>
            <person name="Cheevadhanarak S."/>
            <person name="Ratanakhanokchai K."/>
        </authorList>
    </citation>
    <scope>NUCLEOTIDE SEQUENCE [LARGE SCALE GENOMIC DNA]</scope>
    <source>
        <strain evidence="1 2">CT4</strain>
    </source>
</reference>
<name>A0A3R5QUK3_9CLOT</name>
<sequence length="281" mass="33788">MYITQKEARIHNLINRFCKNYSIEELKDGFTADELSNRLFFRQEDFNYVIEENILILKNEKYMPTEKLIKQFTKIKGKLKKEDETLEALKMDYKRKFEELINSNNYEPTKEIIELAYKIHWYILPEYEEYMIVNSEIYPNENTKDYYNHYHTLEDLYNELLGNGKNIASKKGDMNLNKDIKIAIYSRRWGHDDYYRIARTTTGWKVSFHQTREGSKEGEALIKHLEHDSISYPNSLSRFMLDLWNKADSEEMSIEDLKEYLESITMWINVCEKNTPENIEV</sequence>